<evidence type="ECO:0000313" key="2">
    <source>
        <dbReference type="EMBL" id="KAF7320932.1"/>
    </source>
</evidence>
<dbReference type="Proteomes" id="UP000613580">
    <property type="component" value="Unassembled WGS sequence"/>
</dbReference>
<evidence type="ECO:0008006" key="4">
    <source>
        <dbReference type="Google" id="ProtNLM"/>
    </source>
</evidence>
<dbReference type="OrthoDB" id="2799068at2759"/>
<dbReference type="Gene3D" id="3.30.710.10">
    <property type="entry name" value="Potassium Channel Kv1.1, Chain A"/>
    <property type="match status" value="1"/>
</dbReference>
<evidence type="ECO:0000256" key="1">
    <source>
        <dbReference type="SAM" id="MobiDB-lite"/>
    </source>
</evidence>
<organism evidence="2 3">
    <name type="scientific">Mycena chlorophos</name>
    <name type="common">Agaric fungus</name>
    <name type="synonym">Agaricus chlorophos</name>
    <dbReference type="NCBI Taxonomy" id="658473"/>
    <lineage>
        <taxon>Eukaryota</taxon>
        <taxon>Fungi</taxon>
        <taxon>Dikarya</taxon>
        <taxon>Basidiomycota</taxon>
        <taxon>Agaricomycotina</taxon>
        <taxon>Agaricomycetes</taxon>
        <taxon>Agaricomycetidae</taxon>
        <taxon>Agaricales</taxon>
        <taxon>Marasmiineae</taxon>
        <taxon>Mycenaceae</taxon>
        <taxon>Mycena</taxon>
    </lineage>
</organism>
<keyword evidence="3" id="KW-1185">Reference proteome</keyword>
<proteinExistence type="predicted"/>
<protein>
    <recommendedName>
        <fullName evidence="4">BTB domain-containing protein</fullName>
    </recommendedName>
</protein>
<reference evidence="2" key="1">
    <citation type="submission" date="2020-05" db="EMBL/GenBank/DDBJ databases">
        <title>Mycena genomes resolve the evolution of fungal bioluminescence.</title>
        <authorList>
            <person name="Tsai I.J."/>
        </authorList>
    </citation>
    <scope>NUCLEOTIDE SEQUENCE</scope>
    <source>
        <strain evidence="2">110903Hualien_Pintung</strain>
    </source>
</reference>
<feature type="compositionally biased region" description="Polar residues" evidence="1">
    <location>
        <begin position="1"/>
        <end position="20"/>
    </location>
</feature>
<dbReference type="EMBL" id="JACAZE010000002">
    <property type="protein sequence ID" value="KAF7320932.1"/>
    <property type="molecule type" value="Genomic_DNA"/>
</dbReference>
<gene>
    <name evidence="2" type="ORF">HMN09_00179900</name>
</gene>
<feature type="region of interest" description="Disordered" evidence="1">
    <location>
        <begin position="1"/>
        <end position="28"/>
    </location>
</feature>
<dbReference type="InterPro" id="IPR011333">
    <property type="entry name" value="SKP1/BTB/POZ_sf"/>
</dbReference>
<evidence type="ECO:0000313" key="3">
    <source>
        <dbReference type="Proteomes" id="UP000613580"/>
    </source>
</evidence>
<sequence length="338" mass="37768">MSLSSTLSLADIEGSNSPDSLRSRKRRRFSQTPPITDLSLLATPLSLAGTIHKTWWLADGDFVLQIEQRLLKIHRRRLQCSTVFADMLALPGPPPEDVERVDGCPTVSLLGDSVADWEVVLGWIYHNAEILAQGQGVTFDTLASTLRISTKYDISDLRDWGVKQLKARWPVDAVNMRAHALPNAAEAIALAQECQVPEILPSAFYALSVQKFHGSGSGEPGLSKLALPPADMRRLLAGREALQSVLVRILIDPLTESSCYSNDSCGQCASFRTEYWRKRLTPDPKSLWNTWLIHDLEEMQDDQAFMDTLCIDCRQAHVSTVRWRLGQLRISLPGYFLL</sequence>
<comment type="caution">
    <text evidence="2">The sequence shown here is derived from an EMBL/GenBank/DDBJ whole genome shotgun (WGS) entry which is preliminary data.</text>
</comment>
<name>A0A8H6TQE1_MYCCL</name>
<accession>A0A8H6TQE1</accession>
<dbReference type="AlphaFoldDB" id="A0A8H6TQE1"/>